<accession>A0A1B1KEX7</accession>
<organism evidence="1 2">
    <name type="scientific">Rhodococcus opacus</name>
    <name type="common">Nocardia opaca</name>
    <dbReference type="NCBI Taxonomy" id="37919"/>
    <lineage>
        <taxon>Bacteria</taxon>
        <taxon>Bacillati</taxon>
        <taxon>Actinomycetota</taxon>
        <taxon>Actinomycetes</taxon>
        <taxon>Mycobacteriales</taxon>
        <taxon>Nocardiaceae</taxon>
        <taxon>Rhodococcus</taxon>
    </lineage>
</organism>
<reference evidence="1 2" key="1">
    <citation type="submission" date="2014-07" db="EMBL/GenBank/DDBJ databases">
        <authorList>
            <person name="Zhang J.E."/>
            <person name="Yang H."/>
            <person name="Guo J."/>
            <person name="Deng Z."/>
            <person name="Luo H."/>
            <person name="Luo M."/>
            <person name="Zhao B."/>
        </authorList>
    </citation>
    <scope>NUCLEOTIDE SEQUENCE [LARGE SCALE GENOMIC DNA]</scope>
    <source>
        <strain evidence="1 2">1CP</strain>
    </source>
</reference>
<dbReference type="AlphaFoldDB" id="A0A1B1KEX7"/>
<dbReference type="EMBL" id="CP009111">
    <property type="protein sequence ID" value="ANS31147.1"/>
    <property type="molecule type" value="Genomic_DNA"/>
</dbReference>
<evidence type="ECO:0000313" key="2">
    <source>
        <dbReference type="Proteomes" id="UP000186108"/>
    </source>
</evidence>
<name>A0A1B1KEX7_RHOOP</name>
<evidence type="ECO:0000313" key="1">
    <source>
        <dbReference type="EMBL" id="ANS31147.1"/>
    </source>
</evidence>
<gene>
    <name evidence="1" type="ORF">R1CP_32620</name>
</gene>
<protein>
    <submittedName>
        <fullName evidence="1">Uncharacterized protein</fullName>
    </submittedName>
</protein>
<proteinExistence type="predicted"/>
<dbReference type="Proteomes" id="UP000186108">
    <property type="component" value="Chromosome"/>
</dbReference>
<sequence>MCDSKLSLQAGGRLADPLQGAVSGRYEKASFTHCDYSGFGESDAWSAPVDQRDPYLLFEDLDLLA</sequence>